<proteinExistence type="predicted"/>
<keyword evidence="14" id="KW-1185">Reference proteome</keyword>
<dbReference type="InterPro" id="IPR013083">
    <property type="entry name" value="Znf_RING/FYVE/PHD"/>
</dbReference>
<evidence type="ECO:0000256" key="10">
    <source>
        <dbReference type="ARBA" id="ARBA00022989"/>
    </source>
</evidence>
<keyword evidence="6" id="KW-0479">Metal-binding</keyword>
<dbReference type="GO" id="GO:0016567">
    <property type="term" value="P:protein ubiquitination"/>
    <property type="evidence" value="ECO:0007669"/>
    <property type="project" value="TreeGrafter"/>
</dbReference>
<evidence type="ECO:0000313" key="15">
    <source>
        <dbReference type="WBParaSite" id="jg15553"/>
    </source>
</evidence>
<dbReference type="PANTHER" id="PTHR45977">
    <property type="entry name" value="TARGET OF ERK KINASE MPK-1"/>
    <property type="match status" value="1"/>
</dbReference>
<dbReference type="AlphaFoldDB" id="A0A915D5C9"/>
<evidence type="ECO:0000256" key="3">
    <source>
        <dbReference type="ARBA" id="ARBA00012483"/>
    </source>
</evidence>
<keyword evidence="4" id="KW-0808">Transferase</keyword>
<keyword evidence="8" id="KW-0833">Ubl conjugation pathway</keyword>
<evidence type="ECO:0000256" key="9">
    <source>
        <dbReference type="ARBA" id="ARBA00022833"/>
    </source>
</evidence>
<dbReference type="InterPro" id="IPR001841">
    <property type="entry name" value="Znf_RING"/>
</dbReference>
<evidence type="ECO:0000256" key="1">
    <source>
        <dbReference type="ARBA" id="ARBA00000900"/>
    </source>
</evidence>
<evidence type="ECO:0000256" key="7">
    <source>
        <dbReference type="ARBA" id="ARBA00022771"/>
    </source>
</evidence>
<evidence type="ECO:0000256" key="11">
    <source>
        <dbReference type="ARBA" id="ARBA00023136"/>
    </source>
</evidence>
<dbReference type="GO" id="GO:0008270">
    <property type="term" value="F:zinc ion binding"/>
    <property type="evidence" value="ECO:0007669"/>
    <property type="project" value="UniProtKB-KW"/>
</dbReference>
<keyword evidence="5" id="KW-0812">Transmembrane</keyword>
<evidence type="ECO:0000256" key="12">
    <source>
        <dbReference type="PROSITE-ProRule" id="PRU00175"/>
    </source>
</evidence>
<dbReference type="GO" id="GO:0061630">
    <property type="term" value="F:ubiquitin protein ligase activity"/>
    <property type="evidence" value="ECO:0007669"/>
    <property type="project" value="UniProtKB-EC"/>
</dbReference>
<evidence type="ECO:0000256" key="5">
    <source>
        <dbReference type="ARBA" id="ARBA00022692"/>
    </source>
</evidence>
<keyword evidence="11" id="KW-0472">Membrane</keyword>
<dbReference type="Gene3D" id="3.30.40.10">
    <property type="entry name" value="Zinc/RING finger domain, C3HC4 (zinc finger)"/>
    <property type="match status" value="1"/>
</dbReference>
<dbReference type="GO" id="GO:0016020">
    <property type="term" value="C:membrane"/>
    <property type="evidence" value="ECO:0007669"/>
    <property type="project" value="UniProtKB-SubCell"/>
</dbReference>
<evidence type="ECO:0000259" key="13">
    <source>
        <dbReference type="PROSITE" id="PS50089"/>
    </source>
</evidence>
<evidence type="ECO:0000256" key="8">
    <source>
        <dbReference type="ARBA" id="ARBA00022786"/>
    </source>
</evidence>
<evidence type="ECO:0000313" key="14">
    <source>
        <dbReference type="Proteomes" id="UP000887574"/>
    </source>
</evidence>
<evidence type="ECO:0000256" key="2">
    <source>
        <dbReference type="ARBA" id="ARBA00004141"/>
    </source>
</evidence>
<dbReference type="PANTHER" id="PTHR45977:SF4">
    <property type="entry name" value="RING-TYPE DOMAIN-CONTAINING PROTEIN"/>
    <property type="match status" value="1"/>
</dbReference>
<accession>A0A915D5C9</accession>
<organism evidence="14 15">
    <name type="scientific">Ditylenchus dipsaci</name>
    <dbReference type="NCBI Taxonomy" id="166011"/>
    <lineage>
        <taxon>Eukaryota</taxon>
        <taxon>Metazoa</taxon>
        <taxon>Ecdysozoa</taxon>
        <taxon>Nematoda</taxon>
        <taxon>Chromadorea</taxon>
        <taxon>Rhabditida</taxon>
        <taxon>Tylenchina</taxon>
        <taxon>Tylenchomorpha</taxon>
        <taxon>Sphaerularioidea</taxon>
        <taxon>Anguinidae</taxon>
        <taxon>Anguininae</taxon>
        <taxon>Ditylenchus</taxon>
    </lineage>
</organism>
<name>A0A915D5C9_9BILA</name>
<dbReference type="Proteomes" id="UP000887574">
    <property type="component" value="Unplaced"/>
</dbReference>
<dbReference type="PROSITE" id="PS50089">
    <property type="entry name" value="ZF_RING_2"/>
    <property type="match status" value="1"/>
</dbReference>
<comment type="subcellular location">
    <subcellularLocation>
        <location evidence="2">Membrane</location>
        <topology evidence="2">Multi-pass membrane protein</topology>
    </subcellularLocation>
</comment>
<dbReference type="GO" id="GO:0006511">
    <property type="term" value="P:ubiquitin-dependent protein catabolic process"/>
    <property type="evidence" value="ECO:0007669"/>
    <property type="project" value="TreeGrafter"/>
</dbReference>
<dbReference type="SUPFAM" id="SSF57850">
    <property type="entry name" value="RING/U-box"/>
    <property type="match status" value="1"/>
</dbReference>
<reference evidence="15" key="1">
    <citation type="submission" date="2022-11" db="UniProtKB">
        <authorList>
            <consortium name="WormBaseParasite"/>
        </authorList>
    </citation>
    <scope>IDENTIFICATION</scope>
</reference>
<comment type="catalytic activity">
    <reaction evidence="1">
        <text>S-ubiquitinyl-[E2 ubiquitin-conjugating enzyme]-L-cysteine + [acceptor protein]-L-lysine = [E2 ubiquitin-conjugating enzyme]-L-cysteine + N(6)-ubiquitinyl-[acceptor protein]-L-lysine.</text>
        <dbReference type="EC" id="2.3.2.27"/>
    </reaction>
</comment>
<evidence type="ECO:0000256" key="4">
    <source>
        <dbReference type="ARBA" id="ARBA00022679"/>
    </source>
</evidence>
<keyword evidence="9" id="KW-0862">Zinc</keyword>
<evidence type="ECO:0000256" key="6">
    <source>
        <dbReference type="ARBA" id="ARBA00022723"/>
    </source>
</evidence>
<dbReference type="SMART" id="SM00184">
    <property type="entry name" value="RING"/>
    <property type="match status" value="1"/>
</dbReference>
<dbReference type="WBParaSite" id="jg15553">
    <property type="protein sequence ID" value="jg15553"/>
    <property type="gene ID" value="jg15553"/>
</dbReference>
<protein>
    <recommendedName>
        <fullName evidence="3">RING-type E3 ubiquitin transferase</fullName>
        <ecNumber evidence="3">2.3.2.27</ecNumber>
    </recommendedName>
</protein>
<dbReference type="Pfam" id="PF13639">
    <property type="entry name" value="zf-RING_2"/>
    <property type="match status" value="1"/>
</dbReference>
<keyword evidence="10" id="KW-1133">Transmembrane helix</keyword>
<sequence>MNKIKNVLKEVKIENEGKNSECPICLEALLNSEIEKLECDHKFHKKCINKWLIQKQTCPLRISVTDN</sequence>
<dbReference type="EC" id="2.3.2.27" evidence="3"/>
<keyword evidence="7 12" id="KW-0863">Zinc-finger</keyword>
<feature type="domain" description="RING-type" evidence="13">
    <location>
        <begin position="22"/>
        <end position="60"/>
    </location>
</feature>